<proteinExistence type="predicted"/>
<dbReference type="InterPro" id="IPR002762">
    <property type="entry name" value="CbiX-like"/>
</dbReference>
<evidence type="ECO:0000256" key="1">
    <source>
        <dbReference type="ARBA" id="ARBA00022723"/>
    </source>
</evidence>
<accession>A0A1J5SJM6</accession>
<gene>
    <name evidence="3" type="ORF">GALL_135330</name>
</gene>
<dbReference type="GO" id="GO:0016829">
    <property type="term" value="F:lyase activity"/>
    <property type="evidence" value="ECO:0007669"/>
    <property type="project" value="UniProtKB-KW"/>
</dbReference>
<dbReference type="EMBL" id="MLJW01000058">
    <property type="protein sequence ID" value="OIR04333.1"/>
    <property type="molecule type" value="Genomic_DNA"/>
</dbReference>
<dbReference type="InterPro" id="IPR050963">
    <property type="entry name" value="Sirohydro_Cobaltochel/CbiX"/>
</dbReference>
<dbReference type="PANTHER" id="PTHR33542:SF3">
    <property type="entry name" value="SIROHYDROCHLORIN FERROCHELATASE, CHLOROPLASTIC"/>
    <property type="match status" value="1"/>
</dbReference>
<dbReference type="SUPFAM" id="SSF53800">
    <property type="entry name" value="Chelatase"/>
    <property type="match status" value="1"/>
</dbReference>
<dbReference type="Pfam" id="PF01903">
    <property type="entry name" value="CbiX"/>
    <property type="match status" value="1"/>
</dbReference>
<dbReference type="AlphaFoldDB" id="A0A1J5SJM6"/>
<organism evidence="3">
    <name type="scientific">mine drainage metagenome</name>
    <dbReference type="NCBI Taxonomy" id="410659"/>
    <lineage>
        <taxon>unclassified sequences</taxon>
        <taxon>metagenomes</taxon>
        <taxon>ecological metagenomes</taxon>
    </lineage>
</organism>
<keyword evidence="2" id="KW-0456">Lyase</keyword>
<name>A0A1J5SJM6_9ZZZZ</name>
<dbReference type="Gene3D" id="3.40.50.1400">
    <property type="match status" value="2"/>
</dbReference>
<keyword evidence="1" id="KW-0479">Metal-binding</keyword>
<evidence type="ECO:0000313" key="3">
    <source>
        <dbReference type="EMBL" id="OIR04333.1"/>
    </source>
</evidence>
<sequence length="288" mass="30712">MPARAPRLLLVDNGSLEPAATLNLRRISAELSAQLGSVVEPVSLLHSDKVPAEAMDGIPAVTFEPWLRRRVAEGERDFIVLPLFFGPSGAITDYLPSRVELVRAAEPSLRVRVAPELAAPGGGEERIAAMLQDRALESIAARSSDGMGGRPALILVDHGSPKPELGALRDRLAARLSSALGERVRAVCAASMERREGAAYDFNEPLLERAFALPDFDHGVVVVSLLFLSPGRHAGPGGDIARICRSAAEAHAGLRPYMTGLLGDHPGLVRLLADRARVLLADNEQPMA</sequence>
<dbReference type="PANTHER" id="PTHR33542">
    <property type="entry name" value="SIROHYDROCHLORIN FERROCHELATASE, CHLOROPLASTIC"/>
    <property type="match status" value="1"/>
</dbReference>
<evidence type="ECO:0000256" key="2">
    <source>
        <dbReference type="ARBA" id="ARBA00023239"/>
    </source>
</evidence>
<comment type="caution">
    <text evidence="3">The sequence shown here is derived from an EMBL/GenBank/DDBJ whole genome shotgun (WGS) entry which is preliminary data.</text>
</comment>
<protein>
    <submittedName>
        <fullName evidence="3">CbiX</fullName>
    </submittedName>
</protein>
<dbReference type="GO" id="GO:0046872">
    <property type="term" value="F:metal ion binding"/>
    <property type="evidence" value="ECO:0007669"/>
    <property type="project" value="UniProtKB-KW"/>
</dbReference>
<reference evidence="3" key="1">
    <citation type="submission" date="2016-10" db="EMBL/GenBank/DDBJ databases">
        <title>Sequence of Gallionella enrichment culture.</title>
        <authorList>
            <person name="Poehlein A."/>
            <person name="Muehling M."/>
            <person name="Daniel R."/>
        </authorList>
    </citation>
    <scope>NUCLEOTIDE SEQUENCE</scope>
</reference>